<feature type="compositionally biased region" description="Polar residues" evidence="1">
    <location>
        <begin position="246"/>
        <end position="256"/>
    </location>
</feature>
<dbReference type="Pfam" id="PF05598">
    <property type="entry name" value="DUF772"/>
    <property type="match status" value="1"/>
</dbReference>
<dbReference type="EMBL" id="CP000416">
    <property type="protein sequence ID" value="ABJ63221.1"/>
    <property type="molecule type" value="Genomic_DNA"/>
</dbReference>
<dbReference type="eggNOG" id="COG3666">
    <property type="taxonomic scope" value="Bacteria"/>
</dbReference>
<dbReference type="KEGG" id="lbr:LVIS_0045"/>
<keyword evidence="5" id="KW-1185">Reference proteome</keyword>
<dbReference type="STRING" id="387344.LVIS_0045"/>
<dbReference type="HOGENOM" id="CLU_021293_0_1_9"/>
<dbReference type="NCBIfam" id="NF033551">
    <property type="entry name" value="transpos_IS1182"/>
    <property type="match status" value="1"/>
</dbReference>
<protein>
    <submittedName>
        <fullName evidence="4">Transposase</fullName>
    </submittedName>
</protein>
<dbReference type="InterPro" id="IPR002559">
    <property type="entry name" value="Transposase_11"/>
</dbReference>
<gene>
    <name evidence="4" type="ordered locus">LVIS_0045</name>
</gene>
<evidence type="ECO:0000259" key="3">
    <source>
        <dbReference type="Pfam" id="PF05598"/>
    </source>
</evidence>
<dbReference type="GO" id="GO:0006313">
    <property type="term" value="P:DNA transposition"/>
    <property type="evidence" value="ECO:0007669"/>
    <property type="project" value="InterPro"/>
</dbReference>
<evidence type="ECO:0000313" key="4">
    <source>
        <dbReference type="EMBL" id="ABJ63221.1"/>
    </source>
</evidence>
<dbReference type="Pfam" id="PF01609">
    <property type="entry name" value="DDE_Tnp_1"/>
    <property type="match status" value="1"/>
</dbReference>
<dbReference type="RefSeq" id="WP_011666859.1">
    <property type="nucleotide sequence ID" value="NC_008497.1"/>
</dbReference>
<evidence type="ECO:0000259" key="2">
    <source>
        <dbReference type="Pfam" id="PF01609"/>
    </source>
</evidence>
<feature type="domain" description="Transposase InsH N-terminal" evidence="3">
    <location>
        <begin position="17"/>
        <end position="101"/>
    </location>
</feature>
<dbReference type="InterPro" id="IPR008490">
    <property type="entry name" value="Transposase_InsH_N"/>
</dbReference>
<dbReference type="AlphaFoldDB" id="Q03UA1"/>
<dbReference type="PANTHER" id="PTHR33408:SF2">
    <property type="entry name" value="TRANSPOSASE DDE DOMAIN-CONTAINING PROTEIN"/>
    <property type="match status" value="1"/>
</dbReference>
<feature type="compositionally biased region" description="Basic residues" evidence="1">
    <location>
        <begin position="221"/>
        <end position="235"/>
    </location>
</feature>
<evidence type="ECO:0000256" key="1">
    <source>
        <dbReference type="SAM" id="MobiDB-lite"/>
    </source>
</evidence>
<feature type="region of interest" description="Disordered" evidence="1">
    <location>
        <begin position="214"/>
        <end position="256"/>
    </location>
</feature>
<evidence type="ECO:0000313" key="5">
    <source>
        <dbReference type="Proteomes" id="UP000001652"/>
    </source>
</evidence>
<dbReference type="GO" id="GO:0003677">
    <property type="term" value="F:DNA binding"/>
    <property type="evidence" value="ECO:0007669"/>
    <property type="project" value="InterPro"/>
</dbReference>
<feature type="compositionally biased region" description="Basic and acidic residues" evidence="1">
    <location>
        <begin position="236"/>
        <end position="245"/>
    </location>
</feature>
<accession>Q03UA1</accession>
<dbReference type="Proteomes" id="UP000001652">
    <property type="component" value="Chromosome"/>
</dbReference>
<organism evidence="4 5">
    <name type="scientific">Levilactobacillus brevis (strain ATCC 367 / BCRC 12310 / CIP 105137 / JCM 1170 / LMG 11437 / NCIMB 947 / NCTC 947)</name>
    <name type="common">Lactobacillus brevis</name>
    <dbReference type="NCBI Taxonomy" id="387344"/>
    <lineage>
        <taxon>Bacteria</taxon>
        <taxon>Bacillati</taxon>
        <taxon>Bacillota</taxon>
        <taxon>Bacilli</taxon>
        <taxon>Lactobacillales</taxon>
        <taxon>Lactobacillaceae</taxon>
        <taxon>Levilactobacillus</taxon>
    </lineage>
</organism>
<dbReference type="InterPro" id="IPR047629">
    <property type="entry name" value="IS1182_transpos"/>
</dbReference>
<proteinExistence type="predicted"/>
<reference evidence="4 5" key="1">
    <citation type="journal article" date="2006" name="Proc. Natl. Acad. Sci. U.S.A.">
        <title>Comparative genomics of the lactic acid bacteria.</title>
        <authorList>
            <person name="Makarova K."/>
            <person name="Slesarev A."/>
            <person name="Wolf Y."/>
            <person name="Sorokin A."/>
            <person name="Mirkin B."/>
            <person name="Koonin E."/>
            <person name="Pavlov A."/>
            <person name="Pavlova N."/>
            <person name="Karamychev V."/>
            <person name="Polouchine N."/>
            <person name="Shakhova V."/>
            <person name="Grigoriev I."/>
            <person name="Lou Y."/>
            <person name="Rohksar D."/>
            <person name="Lucas S."/>
            <person name="Huang K."/>
            <person name="Goodstein D.M."/>
            <person name="Hawkins T."/>
            <person name="Plengvidhya V."/>
            <person name="Welker D."/>
            <person name="Hughes J."/>
            <person name="Goh Y."/>
            <person name="Benson A."/>
            <person name="Baldwin K."/>
            <person name="Lee J.H."/>
            <person name="Diaz-Muniz I."/>
            <person name="Dosti B."/>
            <person name="Smeianov V."/>
            <person name="Wechter W."/>
            <person name="Barabote R."/>
            <person name="Lorca G."/>
            <person name="Altermann E."/>
            <person name="Barrangou R."/>
            <person name="Ganesan B."/>
            <person name="Xie Y."/>
            <person name="Rawsthorne H."/>
            <person name="Tamir D."/>
            <person name="Parker C."/>
            <person name="Breidt F."/>
            <person name="Broadbent J."/>
            <person name="Hutkins R."/>
            <person name="O'Sullivan D."/>
            <person name="Steele J."/>
            <person name="Unlu G."/>
            <person name="Saier M."/>
            <person name="Klaenhammer T."/>
            <person name="Richardson P."/>
            <person name="Kozyavkin S."/>
            <person name="Weimer B."/>
            <person name="Mills D."/>
        </authorList>
    </citation>
    <scope>NUCLEOTIDE SEQUENCE [LARGE SCALE GENOMIC DNA]</scope>
    <source>
        <strain evidence="5">ATCC 367 / BCRC 12310 / CIP 105137 / JCM 1170 / LMG 11437 / NCIMB 947 / NCTC 947</strain>
    </source>
</reference>
<name>Q03UA1_LEVBA</name>
<sequence length="598" mass="69717">MQDYYNMNQTTLSITLDYLPEENHPARYINQFVESLKLTDTYQFGRPREYDLGALLKLVLLAYSYGIFSSRQIERFARENKPAGWLASNQVPSYRTICRFRISDELAKLTEAGLTQLTTFLRQNKLIDDVSFIDGTKILADANKYSFVWKKNTIRFDEMNREKLVELLGELHEAKIIGEVPAGSNLTPELLEMMISKVEDHLVVLEQKVAETEKVSPNPAKQKRRTFRAKKRKLVERRDKMRGHQDQQSIYGQRNSYSKTDHDATFMRVKEDPMQNGQLKPAYNLQIATSGQFITGYQLFQNPTDTRTLQPFIKHLQQHGTLGATIVADAGYGSESNYRFLEDSLPEHTALIPYGTMIKENSRKWKSDDRKVMNWDYYEADDYYVDSKGVRFNFKVYRKRTDKYGFIRDFKEYVAEKLDENQNVISEALTPKGNLRRIQVNSAWEYFKAKQRDLLSTSQTAAIYAQRKIDVEPIFGKMKASLRFHRFSVRGLDRVRKEAGIVIMALNIQKLVTLVANSKSKRIGRENKDRFLVLFHYKETSYVTASLLKTHLIISNEHFPNFSAFRSNRINCSPCFHMMNYCIIDIFVKFLNQWNIGI</sequence>
<feature type="domain" description="Transposase IS4-like" evidence="2">
    <location>
        <begin position="256"/>
        <end position="508"/>
    </location>
</feature>
<dbReference type="PANTHER" id="PTHR33408">
    <property type="entry name" value="TRANSPOSASE"/>
    <property type="match status" value="1"/>
</dbReference>
<dbReference type="GO" id="GO:0004803">
    <property type="term" value="F:transposase activity"/>
    <property type="evidence" value="ECO:0007669"/>
    <property type="project" value="InterPro"/>
</dbReference>